<accession>A0A401RMN1</accession>
<keyword evidence="15" id="KW-1185">Reference proteome</keyword>
<feature type="compositionally biased region" description="Low complexity" evidence="11">
    <location>
        <begin position="16"/>
        <end position="34"/>
    </location>
</feature>
<name>A0A401RMN1_CHIPU</name>
<feature type="region of interest" description="Disordered" evidence="11">
    <location>
        <begin position="1"/>
        <end position="56"/>
    </location>
</feature>
<dbReference type="SUPFAM" id="SSF47413">
    <property type="entry name" value="lambda repressor-like DNA-binding domains"/>
    <property type="match status" value="1"/>
</dbReference>
<feature type="domain" description="POU-specific" evidence="13">
    <location>
        <begin position="873"/>
        <end position="947"/>
    </location>
</feature>
<dbReference type="GO" id="GO:0000981">
    <property type="term" value="F:DNA-binding transcription factor activity, RNA polymerase II-specific"/>
    <property type="evidence" value="ECO:0007669"/>
    <property type="project" value="TreeGrafter"/>
</dbReference>
<evidence type="ECO:0000259" key="12">
    <source>
        <dbReference type="PROSITE" id="PS50071"/>
    </source>
</evidence>
<comment type="caution">
    <text evidence="14">The sequence shown here is derived from an EMBL/GenBank/DDBJ whole genome shotgun (WGS) entry which is preliminary data.</text>
</comment>
<dbReference type="InterPro" id="IPR010982">
    <property type="entry name" value="Lambda_DNA-bd_dom_sf"/>
</dbReference>
<evidence type="ECO:0000256" key="9">
    <source>
        <dbReference type="RuleBase" id="RU000682"/>
    </source>
</evidence>
<feature type="region of interest" description="Disordered" evidence="11">
    <location>
        <begin position="164"/>
        <end position="204"/>
    </location>
</feature>
<keyword evidence="6 8" id="KW-0539">Nucleus</keyword>
<dbReference type="AlphaFoldDB" id="A0A401RMN1"/>
<dbReference type="InterPro" id="IPR050255">
    <property type="entry name" value="POU_domain_TF"/>
</dbReference>
<feature type="region of interest" description="Disordered" evidence="11">
    <location>
        <begin position="94"/>
        <end position="122"/>
    </location>
</feature>
<dbReference type="Pfam" id="PF00046">
    <property type="entry name" value="Homeodomain"/>
    <property type="match status" value="1"/>
</dbReference>
<feature type="region of interest" description="Disordered" evidence="11">
    <location>
        <begin position="1034"/>
        <end position="1055"/>
    </location>
</feature>
<dbReference type="OrthoDB" id="3214149at2759"/>
<gene>
    <name evidence="14" type="ORF">chiPu_0018350</name>
</gene>
<organism evidence="14 15">
    <name type="scientific">Chiloscyllium punctatum</name>
    <name type="common">Brownbanded bambooshark</name>
    <name type="synonym">Hemiscyllium punctatum</name>
    <dbReference type="NCBI Taxonomy" id="137246"/>
    <lineage>
        <taxon>Eukaryota</taxon>
        <taxon>Metazoa</taxon>
        <taxon>Chordata</taxon>
        <taxon>Craniata</taxon>
        <taxon>Vertebrata</taxon>
        <taxon>Chondrichthyes</taxon>
        <taxon>Elasmobranchii</taxon>
        <taxon>Galeomorphii</taxon>
        <taxon>Galeoidea</taxon>
        <taxon>Orectolobiformes</taxon>
        <taxon>Hemiscylliidae</taxon>
        <taxon>Chiloscyllium</taxon>
    </lineage>
</organism>
<dbReference type="PANTHER" id="PTHR11636">
    <property type="entry name" value="POU DOMAIN"/>
    <property type="match status" value="1"/>
</dbReference>
<dbReference type="CDD" id="cd00086">
    <property type="entry name" value="homeodomain"/>
    <property type="match status" value="1"/>
</dbReference>
<evidence type="ECO:0000256" key="7">
    <source>
        <dbReference type="ARBA" id="ARBA00061425"/>
    </source>
</evidence>
<comment type="subcellular location">
    <subcellularLocation>
        <location evidence="1 8 9">Nucleus</location>
    </subcellularLocation>
</comment>
<evidence type="ECO:0000256" key="10">
    <source>
        <dbReference type="RuleBase" id="RU361194"/>
    </source>
</evidence>
<dbReference type="PROSITE" id="PS50071">
    <property type="entry name" value="HOMEOBOX_2"/>
    <property type="match status" value="1"/>
</dbReference>
<dbReference type="InterPro" id="IPR000327">
    <property type="entry name" value="POU_dom"/>
</dbReference>
<evidence type="ECO:0000256" key="5">
    <source>
        <dbReference type="ARBA" id="ARBA00023163"/>
    </source>
</evidence>
<comment type="similarity">
    <text evidence="7">Belongs to the POU transcription factor family. Class-6 subfamily.</text>
</comment>
<dbReference type="GO" id="GO:0005634">
    <property type="term" value="C:nucleus"/>
    <property type="evidence" value="ECO:0007669"/>
    <property type="project" value="UniProtKB-SubCell"/>
</dbReference>
<dbReference type="InterPro" id="IPR001356">
    <property type="entry name" value="HD"/>
</dbReference>
<evidence type="ECO:0000256" key="11">
    <source>
        <dbReference type="SAM" id="MobiDB-lite"/>
    </source>
</evidence>
<keyword evidence="5 10" id="KW-0804">Transcription</keyword>
<evidence type="ECO:0000313" key="14">
    <source>
        <dbReference type="EMBL" id="GCC19388.1"/>
    </source>
</evidence>
<evidence type="ECO:0000256" key="3">
    <source>
        <dbReference type="ARBA" id="ARBA00023125"/>
    </source>
</evidence>
<dbReference type="PRINTS" id="PR00028">
    <property type="entry name" value="POUDOMAIN"/>
</dbReference>
<reference evidence="14 15" key="1">
    <citation type="journal article" date="2018" name="Nat. Ecol. Evol.">
        <title>Shark genomes provide insights into elasmobranch evolution and the origin of vertebrates.</title>
        <authorList>
            <person name="Hara Y"/>
            <person name="Yamaguchi K"/>
            <person name="Onimaru K"/>
            <person name="Kadota M"/>
            <person name="Koyanagi M"/>
            <person name="Keeley SD"/>
            <person name="Tatsumi K"/>
            <person name="Tanaka K"/>
            <person name="Motone F"/>
            <person name="Kageyama Y"/>
            <person name="Nozu R"/>
            <person name="Adachi N"/>
            <person name="Nishimura O"/>
            <person name="Nakagawa R"/>
            <person name="Tanegashima C"/>
            <person name="Kiyatake I"/>
            <person name="Matsumoto R"/>
            <person name="Murakumo K"/>
            <person name="Nishida K"/>
            <person name="Terakita A"/>
            <person name="Kuratani S"/>
            <person name="Sato K"/>
            <person name="Hyodo S Kuraku.S."/>
        </authorList>
    </citation>
    <scope>NUCLEOTIDE SEQUENCE [LARGE SCALE GENOMIC DNA]</scope>
</reference>
<evidence type="ECO:0000259" key="13">
    <source>
        <dbReference type="PROSITE" id="PS51179"/>
    </source>
</evidence>
<proteinExistence type="inferred from homology"/>
<evidence type="ECO:0000313" key="15">
    <source>
        <dbReference type="Proteomes" id="UP000287033"/>
    </source>
</evidence>
<dbReference type="STRING" id="137246.A0A401RMN1"/>
<dbReference type="FunFam" id="1.10.260.40:FF:000013">
    <property type="entry name" value="POU domain protein"/>
    <property type="match status" value="1"/>
</dbReference>
<evidence type="ECO:0000256" key="8">
    <source>
        <dbReference type="PROSITE-ProRule" id="PRU00108"/>
    </source>
</evidence>
<feature type="domain" description="Homeobox" evidence="12">
    <location>
        <begin position="966"/>
        <end position="1026"/>
    </location>
</feature>
<protein>
    <recommendedName>
        <fullName evidence="10">POU domain protein</fullName>
    </recommendedName>
</protein>
<evidence type="ECO:0000256" key="1">
    <source>
        <dbReference type="ARBA" id="ARBA00004123"/>
    </source>
</evidence>
<keyword evidence="3 8" id="KW-0238">DNA-binding</keyword>
<dbReference type="GO" id="GO:0000978">
    <property type="term" value="F:RNA polymerase II cis-regulatory region sequence-specific DNA binding"/>
    <property type="evidence" value="ECO:0007669"/>
    <property type="project" value="TreeGrafter"/>
</dbReference>
<dbReference type="SMART" id="SM00352">
    <property type="entry name" value="POU"/>
    <property type="match status" value="1"/>
</dbReference>
<evidence type="ECO:0000256" key="4">
    <source>
        <dbReference type="ARBA" id="ARBA00023155"/>
    </source>
</evidence>
<sequence>MQRNPAAPFLAVQTFESSPGDHSPSSSESSLPGSANNNDSGVEMNANGGGSSEDLTNVEDAASVDSTARMPDARLRRNVTALQRLANLKIGKLRQSRKGTAASRGLKLPSIQGSGSLGQSSVSELSTLPCHRIVNTAGWSPLLERRGSTNSTISSAYTVSRRSSVVTPYLPSRRSSDSSLLGGHANDGTSSAGYPPTSPDALQRYGEMAPSATCPALPNLSPAQLYHLKTKYAAATGGPPPTPLVTAEHAGMNARPAHARDHTNLALFPPDGLECPNSGEGGSCGYGAGVLKAPEIPGISKPVAETQLVSKVPRLHNLHHMHPVARRHCQLQHSSGSTSNLCGHIHSPRPLSITENVAMETFAMDTSHPASLGLPDDMALYSNYPEANMAPLNHLYPNQAPRSHSDMDFPSRNLSANSNGNLETTQSSFNQGLMARNTSLQPYNGRQCPMNQYDTPFPNQECLEANNMPIQWNEVSTGSMDIAEIPNARSVQQNLSHPNPCLRQVHLNPQSSQTPMMLSQDHLDMPLNPQAVLTTHQRMPTEYEQPVKPTLPSQQSAPMLNLYQNPKQLFAAQVNYNQSRHALPSPHGATANFRHPDSAAALGIRQLCPPLEEDRWTGAHTPMLQVKEMMVRNYIQSQQALMWGQPAKGASAETPMPVNMDRSDISLCPTMHSSSPNSCQTQSPPHMALRYTNCQSQPNLLSPPTAVQAKMPVSAGAQCFSPRMVPHPPTAQKLRGRQHSLQPLQQLQYPLTPTHTNPAHKAAAPTNPAQPSCLAPGACRQGHLQGSHLFFSDLKQHGKSQMGNPVPMHLPPSDCTLQPQAVMPSMEPNLMSSTLDSLDLANTQIDFGAILDEGQQPSLVRDSLKPQNAPTEVDGINLEEIREFAKNFKIRRLSLGLTQTQVGQALSAAEGPAYSQSAICRFEKLDITPKSAQKIKPVLERWLTEAEIRHRAGIQNLTEFVGSEPSKKRKRRTSFTPQALEILNAHFEKNTHPTGQEMTEIAEQLNYDREVVRVWFCNKRQTLKNTIKRLQQNDTAGRGSVEQLSDSAVNAAGTG</sequence>
<keyword evidence="4 8" id="KW-0371">Homeobox</keyword>
<dbReference type="PROSITE" id="PS00465">
    <property type="entry name" value="POU_2"/>
    <property type="match status" value="1"/>
</dbReference>
<dbReference type="InterPro" id="IPR013847">
    <property type="entry name" value="POU"/>
</dbReference>
<feature type="compositionally biased region" description="Low complexity" evidence="11">
    <location>
        <begin position="108"/>
        <end position="122"/>
    </location>
</feature>
<dbReference type="Gene3D" id="1.10.10.60">
    <property type="entry name" value="Homeodomain-like"/>
    <property type="match status" value="1"/>
</dbReference>
<dbReference type="Pfam" id="PF00157">
    <property type="entry name" value="Pou"/>
    <property type="match status" value="1"/>
</dbReference>
<dbReference type="Gene3D" id="1.10.260.40">
    <property type="entry name" value="lambda repressor-like DNA-binding domains"/>
    <property type="match status" value="1"/>
</dbReference>
<dbReference type="SMART" id="SM00389">
    <property type="entry name" value="HOX"/>
    <property type="match status" value="1"/>
</dbReference>
<dbReference type="PROSITE" id="PS00035">
    <property type="entry name" value="POU_1"/>
    <property type="match status" value="1"/>
</dbReference>
<dbReference type="EMBL" id="BEZZ01001550">
    <property type="protein sequence ID" value="GCC19388.1"/>
    <property type="molecule type" value="Genomic_DNA"/>
</dbReference>
<feature type="DNA-binding region" description="Homeobox" evidence="8">
    <location>
        <begin position="968"/>
        <end position="1027"/>
    </location>
</feature>
<dbReference type="FunFam" id="1.10.10.60:FF:000051">
    <property type="entry name" value="POU domain protein"/>
    <property type="match status" value="1"/>
</dbReference>
<dbReference type="PROSITE" id="PS51179">
    <property type="entry name" value="POU_3"/>
    <property type="match status" value="1"/>
</dbReference>
<evidence type="ECO:0000256" key="2">
    <source>
        <dbReference type="ARBA" id="ARBA00023015"/>
    </source>
</evidence>
<dbReference type="Proteomes" id="UP000287033">
    <property type="component" value="Unassembled WGS sequence"/>
</dbReference>
<dbReference type="SUPFAM" id="SSF46689">
    <property type="entry name" value="Homeodomain-like"/>
    <property type="match status" value="1"/>
</dbReference>
<dbReference type="PANTHER" id="PTHR11636:SF5">
    <property type="entry name" value="POU DOMAIN MOTIF 3, ISOFORM F"/>
    <property type="match status" value="1"/>
</dbReference>
<evidence type="ECO:0000256" key="6">
    <source>
        <dbReference type="ARBA" id="ARBA00023242"/>
    </source>
</evidence>
<dbReference type="InterPro" id="IPR009057">
    <property type="entry name" value="Homeodomain-like_sf"/>
</dbReference>
<keyword evidence="2" id="KW-0805">Transcription regulation</keyword>